<dbReference type="InterPro" id="IPR036291">
    <property type="entry name" value="NAD(P)-bd_dom_sf"/>
</dbReference>
<evidence type="ECO:0000259" key="3">
    <source>
        <dbReference type="SMART" id="SM00829"/>
    </source>
</evidence>
<dbReference type="GO" id="GO:0070402">
    <property type="term" value="F:NADPH binding"/>
    <property type="evidence" value="ECO:0007669"/>
    <property type="project" value="TreeGrafter"/>
</dbReference>
<dbReference type="Gene3D" id="3.90.180.10">
    <property type="entry name" value="Medium-chain alcohol dehydrogenases, catalytic domain"/>
    <property type="match status" value="1"/>
</dbReference>
<dbReference type="PANTHER" id="PTHR48106:SF13">
    <property type="entry name" value="QUINONE OXIDOREDUCTASE-RELATED"/>
    <property type="match status" value="1"/>
</dbReference>
<dbReference type="SUPFAM" id="SSF51735">
    <property type="entry name" value="NAD(P)-binding Rossmann-fold domains"/>
    <property type="match status" value="1"/>
</dbReference>
<dbReference type="GO" id="GO:0008270">
    <property type="term" value="F:zinc ion binding"/>
    <property type="evidence" value="ECO:0007669"/>
    <property type="project" value="InterPro"/>
</dbReference>
<dbReference type="Pfam" id="PF00107">
    <property type="entry name" value="ADH_zinc_N"/>
    <property type="match status" value="1"/>
</dbReference>
<dbReference type="InterPro" id="IPR013149">
    <property type="entry name" value="ADH-like_C"/>
</dbReference>
<dbReference type="CDD" id="cd05286">
    <property type="entry name" value="QOR2"/>
    <property type="match status" value="1"/>
</dbReference>
<evidence type="ECO:0000313" key="4">
    <source>
        <dbReference type="EMBL" id="RKH43413.1"/>
    </source>
</evidence>
<accession>A0A3A8NHH1</accession>
<gene>
    <name evidence="4" type="ORF">D7X12_13355</name>
</gene>
<dbReference type="Proteomes" id="UP000273405">
    <property type="component" value="Unassembled WGS sequence"/>
</dbReference>
<comment type="caution">
    <text evidence="4">The sequence shown here is derived from an EMBL/GenBank/DDBJ whole genome shotgun (WGS) entry which is preliminary data.</text>
</comment>
<dbReference type="Gene3D" id="3.40.50.720">
    <property type="entry name" value="NAD(P)-binding Rossmann-like Domain"/>
    <property type="match status" value="1"/>
</dbReference>
<sequence length="323" mass="33793">MKAIRYHQVGGPEVLRWEDVPEPTPGPGEVLVRVQAAGVNFADTERRRGLYDAHVPLPRILGSEAAGVVGAVGPGVDAAWLGRRVVALTKQAYAEAALAPVAGLLELPPEVSFAEAAALLVQGLTAYHVVHTVGRVESGQTVLVHAAAGGVGLLAVQLAKAAGARVIGTVSGEAKAKLAREVGADEVIRYDQEDVAVRVQSLTQGRGVERVLDSVGASTWKASVDALAPFGHLVSYGNASGPPPHLEVDSLYAKSLTVSAYWLHTPTPPEVQRRAREALLQAVVAKRLRVVVGLALPLSQAGEAHRRLEGRDTVGKVVLLGAD</sequence>
<dbReference type="SMART" id="SM00829">
    <property type="entry name" value="PKS_ER"/>
    <property type="match status" value="1"/>
</dbReference>
<dbReference type="InterPro" id="IPR020843">
    <property type="entry name" value="ER"/>
</dbReference>
<dbReference type="InterPro" id="IPR013154">
    <property type="entry name" value="ADH-like_N"/>
</dbReference>
<dbReference type="OrthoDB" id="9808651at2"/>
<evidence type="ECO:0000256" key="2">
    <source>
        <dbReference type="ARBA" id="ARBA00023002"/>
    </source>
</evidence>
<evidence type="ECO:0000256" key="1">
    <source>
        <dbReference type="ARBA" id="ARBA00022857"/>
    </source>
</evidence>
<dbReference type="InterPro" id="IPR047618">
    <property type="entry name" value="QOR-like"/>
</dbReference>
<dbReference type="PANTHER" id="PTHR48106">
    <property type="entry name" value="QUINONE OXIDOREDUCTASE PIG3-RELATED"/>
    <property type="match status" value="1"/>
</dbReference>
<reference evidence="5" key="1">
    <citation type="submission" date="2018-09" db="EMBL/GenBank/DDBJ databases">
        <authorList>
            <person name="Livingstone P.G."/>
            <person name="Whitworth D.E."/>
        </authorList>
    </citation>
    <scope>NUCLEOTIDE SEQUENCE [LARGE SCALE GENOMIC DNA]</scope>
    <source>
        <strain evidence="5">CA040B</strain>
    </source>
</reference>
<keyword evidence="2" id="KW-0560">Oxidoreductase</keyword>
<dbReference type="AlphaFoldDB" id="A0A3A8NHH1"/>
<name>A0A3A8NHH1_9BACT</name>
<dbReference type="GO" id="GO:0003960">
    <property type="term" value="F:quinone reductase (NADPH) activity"/>
    <property type="evidence" value="ECO:0007669"/>
    <property type="project" value="InterPro"/>
</dbReference>
<keyword evidence="5" id="KW-1185">Reference proteome</keyword>
<dbReference type="SUPFAM" id="SSF50129">
    <property type="entry name" value="GroES-like"/>
    <property type="match status" value="1"/>
</dbReference>
<dbReference type="PROSITE" id="PS01162">
    <property type="entry name" value="QOR_ZETA_CRYSTAL"/>
    <property type="match status" value="1"/>
</dbReference>
<dbReference type="EMBL" id="RAWG01000067">
    <property type="protein sequence ID" value="RKH43413.1"/>
    <property type="molecule type" value="Genomic_DNA"/>
</dbReference>
<dbReference type="InterPro" id="IPR011032">
    <property type="entry name" value="GroES-like_sf"/>
</dbReference>
<dbReference type="GO" id="GO:0035925">
    <property type="term" value="F:mRNA 3'-UTR AU-rich region binding"/>
    <property type="evidence" value="ECO:0007669"/>
    <property type="project" value="TreeGrafter"/>
</dbReference>
<dbReference type="InterPro" id="IPR002364">
    <property type="entry name" value="Quin_OxRdtase/zeta-crystal_CS"/>
</dbReference>
<feature type="domain" description="Enoyl reductase (ER)" evidence="3">
    <location>
        <begin position="10"/>
        <end position="319"/>
    </location>
</feature>
<protein>
    <submittedName>
        <fullName evidence="4">Quinone oxidoreductase</fullName>
    </submittedName>
</protein>
<dbReference type="Pfam" id="PF08240">
    <property type="entry name" value="ADH_N"/>
    <property type="match status" value="1"/>
</dbReference>
<evidence type="ECO:0000313" key="5">
    <source>
        <dbReference type="Proteomes" id="UP000273405"/>
    </source>
</evidence>
<organism evidence="4 5">
    <name type="scientific">Corallococcus sicarius</name>
    <dbReference type="NCBI Taxonomy" id="2316726"/>
    <lineage>
        <taxon>Bacteria</taxon>
        <taxon>Pseudomonadati</taxon>
        <taxon>Myxococcota</taxon>
        <taxon>Myxococcia</taxon>
        <taxon>Myxococcales</taxon>
        <taxon>Cystobacterineae</taxon>
        <taxon>Myxococcaceae</taxon>
        <taxon>Corallococcus</taxon>
    </lineage>
</organism>
<dbReference type="RefSeq" id="WP_120625659.1">
    <property type="nucleotide sequence ID" value="NZ_RAWG01000067.1"/>
</dbReference>
<keyword evidence="1" id="KW-0521">NADP</keyword>
<proteinExistence type="predicted"/>
<dbReference type="GO" id="GO:0005829">
    <property type="term" value="C:cytosol"/>
    <property type="evidence" value="ECO:0007669"/>
    <property type="project" value="TreeGrafter"/>
</dbReference>